<comment type="caution">
    <text evidence="2">The sequence shown here is derived from an EMBL/GenBank/DDBJ whole genome shotgun (WGS) entry which is preliminary data.</text>
</comment>
<dbReference type="PANTHER" id="PTHR33332">
    <property type="entry name" value="REVERSE TRANSCRIPTASE DOMAIN-CONTAINING PROTEIN"/>
    <property type="match status" value="1"/>
</dbReference>
<proteinExistence type="predicted"/>
<dbReference type="PROSITE" id="PS50878">
    <property type="entry name" value="RT_POL"/>
    <property type="match status" value="1"/>
</dbReference>
<gene>
    <name evidence="2" type="ORF">GEV33_010155</name>
</gene>
<accession>A0A8J6HDU8</accession>
<sequence>MQADVAAVYREYVRRVNNDIKTDPKKFWSFLNSKNNSSSIPASMVFNNATITDPQIIVDRFADHFSKSFTRDAASTLPSASLPYDNLTLTRVSDDDVLKAIKCLKPNMTSGPDEIPSLVITDCAAVFADPLCFLFNLILNTSCYPMRWKTSAVRPIHKKDDRSEITNYRPIALISNFAKVFEYVLYNSSLHYVSHKLSPNQHGFTKCRSTETNLASISQYLSDALDNHSQVDVVYTDLSKAFDMIDHGLLLIKLESFGFSDNLVELIRSYLSDRFMYVGVNGYASKPFKQESGVPQGSVLGPLFFNIFINDLVDDLDVPHLLFADDMKIYLTIDSIDDALRLQGCIEEISRRCKLNNLVLNHLKCSIVSFTRKTKPLLFDYKINGSILTRRESIRDLGVIFDSKLSFGEHIRTIAGTAFRALGFVLRAGREFSDVTTLKLLYITYVRSRLEYASLVWSPIYDVHSSLLERVQRRFLKNVVFMLNGAYPPRGCPQGLLLGEVGLQSLLDRRMEHSVIFLFKLFRGLQECPPVLERISLRVSRSGSRVRSVFYIGQRHTDIGLKSPVTRMLRNYQSVEAHIDIFCCSISQIKKFFSISSLITMPSQETRLRIVNNTTTGLTTAVSGMDGFDWDGSSRPDRNFNGVFIHAKSSQERRAEVNKWAKNCPFIMTLNFQDGSVDVFKVNQKYAINKASANFDHRRRSHNIYCERPGSKVLVIRIENTSQQIENEQAEKLDKEAIAAMKNKQFEAALKKLDEASRLAHDTKTVQGIKNTKAEINNLQGQELLQQVLDSENANESTKAEKMFDASLKKFQEAERIRHTDEHRRNLELVQTKISANKIFNAGNDAEKEALEMLKKARESDVQNDFVAAQNKYKDALNKYKEAKEKFDEGVKKDKGKFEMSSKIAAEKVIDIEKIVGDIDIEILNSEIVKTTVTDNDVENSDVNTDRKDNTVSVIE</sequence>
<evidence type="ECO:0000313" key="2">
    <source>
        <dbReference type="EMBL" id="KAH0812638.1"/>
    </source>
</evidence>
<dbReference type="EMBL" id="JABDTM020025891">
    <property type="protein sequence ID" value="KAH0812638.1"/>
    <property type="molecule type" value="Genomic_DNA"/>
</dbReference>
<dbReference type="CDD" id="cd01650">
    <property type="entry name" value="RT_nLTR_like"/>
    <property type="match status" value="1"/>
</dbReference>
<keyword evidence="3" id="KW-1185">Reference proteome</keyword>
<dbReference type="Proteomes" id="UP000719412">
    <property type="component" value="Unassembled WGS sequence"/>
</dbReference>
<evidence type="ECO:0000313" key="3">
    <source>
        <dbReference type="Proteomes" id="UP000719412"/>
    </source>
</evidence>
<dbReference type="InterPro" id="IPR043502">
    <property type="entry name" value="DNA/RNA_pol_sf"/>
</dbReference>
<dbReference type="SUPFAM" id="SSF56672">
    <property type="entry name" value="DNA/RNA polymerases"/>
    <property type="match status" value="1"/>
</dbReference>
<reference evidence="2" key="2">
    <citation type="submission" date="2021-08" db="EMBL/GenBank/DDBJ databases">
        <authorList>
            <person name="Eriksson T."/>
        </authorList>
    </citation>
    <scope>NUCLEOTIDE SEQUENCE</scope>
    <source>
        <strain evidence="2">Stoneville</strain>
        <tissue evidence="2">Whole head</tissue>
    </source>
</reference>
<evidence type="ECO:0000259" key="1">
    <source>
        <dbReference type="PROSITE" id="PS50878"/>
    </source>
</evidence>
<name>A0A8J6HDU8_TENMO</name>
<dbReference type="Pfam" id="PF00078">
    <property type="entry name" value="RVT_1"/>
    <property type="match status" value="1"/>
</dbReference>
<protein>
    <recommendedName>
        <fullName evidence="1">Reverse transcriptase domain-containing protein</fullName>
    </recommendedName>
</protein>
<dbReference type="InterPro" id="IPR000477">
    <property type="entry name" value="RT_dom"/>
</dbReference>
<reference evidence="2" key="1">
    <citation type="journal article" date="2020" name="J Insects Food Feed">
        <title>The yellow mealworm (Tenebrio molitor) genome: a resource for the emerging insects as food and feed industry.</title>
        <authorList>
            <person name="Eriksson T."/>
            <person name="Andere A."/>
            <person name="Kelstrup H."/>
            <person name="Emery V."/>
            <person name="Picard C."/>
        </authorList>
    </citation>
    <scope>NUCLEOTIDE SEQUENCE</scope>
    <source>
        <strain evidence="2">Stoneville</strain>
        <tissue evidence="2">Whole head</tissue>
    </source>
</reference>
<dbReference type="GO" id="GO:0071897">
    <property type="term" value="P:DNA biosynthetic process"/>
    <property type="evidence" value="ECO:0007669"/>
    <property type="project" value="UniProtKB-ARBA"/>
</dbReference>
<organism evidence="2 3">
    <name type="scientific">Tenebrio molitor</name>
    <name type="common">Yellow mealworm beetle</name>
    <dbReference type="NCBI Taxonomy" id="7067"/>
    <lineage>
        <taxon>Eukaryota</taxon>
        <taxon>Metazoa</taxon>
        <taxon>Ecdysozoa</taxon>
        <taxon>Arthropoda</taxon>
        <taxon>Hexapoda</taxon>
        <taxon>Insecta</taxon>
        <taxon>Pterygota</taxon>
        <taxon>Neoptera</taxon>
        <taxon>Endopterygota</taxon>
        <taxon>Coleoptera</taxon>
        <taxon>Polyphaga</taxon>
        <taxon>Cucujiformia</taxon>
        <taxon>Tenebrionidae</taxon>
        <taxon>Tenebrio</taxon>
    </lineage>
</organism>
<dbReference type="AlphaFoldDB" id="A0A8J6HDU8"/>
<feature type="domain" description="Reverse transcriptase" evidence="1">
    <location>
        <begin position="137"/>
        <end position="401"/>
    </location>
</feature>